<dbReference type="Proteomes" id="UP000663836">
    <property type="component" value="Unassembled WGS sequence"/>
</dbReference>
<dbReference type="AlphaFoldDB" id="A0A819Q3N6"/>
<sequence>PPLRNVRKRCFIKVDREKTQDRDEMEEEVRRLFRADY</sequence>
<gene>
    <name evidence="1" type="ORF">JBS370_LOCUS27577</name>
</gene>
<feature type="non-terminal residue" evidence="1">
    <location>
        <position position="1"/>
    </location>
</feature>
<name>A0A819Q3N6_9BILA</name>
<proteinExistence type="predicted"/>
<evidence type="ECO:0000313" key="1">
    <source>
        <dbReference type="EMBL" id="CAF4023990.1"/>
    </source>
</evidence>
<organism evidence="1 2">
    <name type="scientific">Rotaria sordida</name>
    <dbReference type="NCBI Taxonomy" id="392033"/>
    <lineage>
        <taxon>Eukaryota</taxon>
        <taxon>Metazoa</taxon>
        <taxon>Spiralia</taxon>
        <taxon>Gnathifera</taxon>
        <taxon>Rotifera</taxon>
        <taxon>Eurotatoria</taxon>
        <taxon>Bdelloidea</taxon>
        <taxon>Philodinida</taxon>
        <taxon>Philodinidae</taxon>
        <taxon>Rotaria</taxon>
    </lineage>
</organism>
<dbReference type="EMBL" id="CAJOBD010005225">
    <property type="protein sequence ID" value="CAF4023990.1"/>
    <property type="molecule type" value="Genomic_DNA"/>
</dbReference>
<comment type="caution">
    <text evidence="1">The sequence shown here is derived from an EMBL/GenBank/DDBJ whole genome shotgun (WGS) entry which is preliminary data.</text>
</comment>
<evidence type="ECO:0000313" key="2">
    <source>
        <dbReference type="Proteomes" id="UP000663836"/>
    </source>
</evidence>
<protein>
    <submittedName>
        <fullName evidence="1">Uncharacterized protein</fullName>
    </submittedName>
</protein>
<reference evidence="1" key="1">
    <citation type="submission" date="2021-02" db="EMBL/GenBank/DDBJ databases">
        <authorList>
            <person name="Nowell W R."/>
        </authorList>
    </citation>
    <scope>NUCLEOTIDE SEQUENCE</scope>
</reference>
<accession>A0A819Q3N6</accession>